<gene>
    <name evidence="1" type="ORF">AR686_11585</name>
</gene>
<comment type="caution">
    <text evidence="1">The sequence shown here is derived from an EMBL/GenBank/DDBJ whole genome shotgun (WGS) entry which is preliminary data.</text>
</comment>
<proteinExistence type="predicted"/>
<dbReference type="EMBL" id="LMAI01000006">
    <property type="protein sequence ID" value="KUJ55450.1"/>
    <property type="molecule type" value="Genomic_DNA"/>
</dbReference>
<dbReference type="Proteomes" id="UP000054388">
    <property type="component" value="Unassembled WGS sequence"/>
</dbReference>
<sequence length="297" mass="35019">MFVKNKITSFLMPMKKYIVAILLFFTTIIYSQKTDKKNSEYAPVEITKSDGTKMRVLFKRITLPGLSNFKQIFGGNQNTNVKIEYKTSENGSVEKINSKDIVSLKFLDKNEDEVRAYERLSIRMFDRNNVLKDTKQVLYMPQVYDGKISIYGEANFICQNISRAPSNRNNFINCEYAYSTFYLKNNDENFAVTPLDIKLFNLKRSYDNFVNAFKAAGKECPEFTKYLEAFRKKMDDKEFEKKIREDAISYRKEVKKKSRELDLSKEERLNYVGEKLFFYEAQFYIGIVKEYEKNCPN</sequence>
<accession>A0A101CG91</accession>
<protein>
    <submittedName>
        <fullName evidence="1">Uncharacterized protein</fullName>
    </submittedName>
</protein>
<evidence type="ECO:0000313" key="1">
    <source>
        <dbReference type="EMBL" id="KUJ55450.1"/>
    </source>
</evidence>
<evidence type="ECO:0000313" key="2">
    <source>
        <dbReference type="Proteomes" id="UP000054388"/>
    </source>
</evidence>
<reference evidence="1 2" key="1">
    <citation type="submission" date="2015-10" db="EMBL/GenBank/DDBJ databases">
        <title>Genome sequence of Chryseobacterium greenlandense.</title>
        <authorList>
            <person name="Newman J."/>
            <person name="Fischer K."/>
            <person name="Miller J."/>
        </authorList>
    </citation>
    <scope>NUCLEOTIDE SEQUENCE [LARGE SCALE GENOMIC DNA]</scope>
    <source>
        <strain evidence="1 2">UMB34</strain>
    </source>
</reference>
<organism evidence="1 2">
    <name type="scientific">Chryseobacterium aquaticum subsp. greenlandense</name>
    <dbReference type="NCBI Taxonomy" id="345663"/>
    <lineage>
        <taxon>Bacteria</taxon>
        <taxon>Pseudomonadati</taxon>
        <taxon>Bacteroidota</taxon>
        <taxon>Flavobacteriia</taxon>
        <taxon>Flavobacteriales</taxon>
        <taxon>Weeksellaceae</taxon>
        <taxon>Chryseobacterium group</taxon>
        <taxon>Chryseobacterium</taxon>
    </lineage>
</organism>
<name>A0A101CG91_9FLAO</name>
<dbReference type="AlphaFoldDB" id="A0A101CG91"/>